<feature type="compositionally biased region" description="Polar residues" evidence="1">
    <location>
        <begin position="150"/>
        <end position="166"/>
    </location>
</feature>
<evidence type="ECO:0000256" key="1">
    <source>
        <dbReference type="SAM" id="MobiDB-lite"/>
    </source>
</evidence>
<dbReference type="EMBL" id="WWBZ02000051">
    <property type="protein sequence ID" value="KAF4303713.1"/>
    <property type="molecule type" value="Genomic_DNA"/>
</dbReference>
<organism evidence="2 3">
    <name type="scientific">Botryosphaeria dothidea</name>
    <dbReference type="NCBI Taxonomy" id="55169"/>
    <lineage>
        <taxon>Eukaryota</taxon>
        <taxon>Fungi</taxon>
        <taxon>Dikarya</taxon>
        <taxon>Ascomycota</taxon>
        <taxon>Pezizomycotina</taxon>
        <taxon>Dothideomycetes</taxon>
        <taxon>Dothideomycetes incertae sedis</taxon>
        <taxon>Botryosphaeriales</taxon>
        <taxon>Botryosphaeriaceae</taxon>
        <taxon>Botryosphaeria</taxon>
    </lineage>
</organism>
<comment type="caution">
    <text evidence="2">The sequence shown here is derived from an EMBL/GenBank/DDBJ whole genome shotgun (WGS) entry which is preliminary data.</text>
</comment>
<proteinExistence type="predicted"/>
<feature type="compositionally biased region" description="Basic and acidic residues" evidence="1">
    <location>
        <begin position="528"/>
        <end position="539"/>
    </location>
</feature>
<feature type="compositionally biased region" description="Basic and acidic residues" evidence="1">
    <location>
        <begin position="1"/>
        <end position="15"/>
    </location>
</feature>
<feature type="compositionally biased region" description="Low complexity" evidence="1">
    <location>
        <begin position="540"/>
        <end position="553"/>
    </location>
</feature>
<feature type="compositionally biased region" description="Acidic residues" evidence="1">
    <location>
        <begin position="200"/>
        <end position="210"/>
    </location>
</feature>
<evidence type="ECO:0000313" key="2">
    <source>
        <dbReference type="EMBL" id="KAF4303713.1"/>
    </source>
</evidence>
<keyword evidence="3" id="KW-1185">Reference proteome</keyword>
<evidence type="ECO:0000313" key="3">
    <source>
        <dbReference type="Proteomes" id="UP000572817"/>
    </source>
</evidence>
<accession>A0A8H4IPD9</accession>
<feature type="region of interest" description="Disordered" evidence="1">
    <location>
        <begin position="101"/>
        <end position="393"/>
    </location>
</feature>
<sequence>MVPKRRLQDSDPERGSKKRACSATAPGPRRFSTPKNRVGFGAAPPNDEIHRTQSTAHRDSLDPTMSGADILAGVFSPLVSTSLSSGRRSSPVVQARLREIWESRHDTPTTPSTLSPLARQPQKKTRLQEVSVFSPTQDLAADGGSLIAPATTSPETPLGSTRTSTGPVEGGDANKKPLSKAEQRKELPSVPEEFNREDDVNMSDSDEGLYDEAPSPTNTRDDEVAPQSTISSSTRDFIGPDGTFEEDIPMSDDYGGCYDEATPPRARRTMEHAPSSSNSTHFGSDARDEEEDTAMIDTDTRGIIRKSTPSTPMDSDEMTEDSRVSTDVDTDVVSQDSDHAEATNLFPAAKSHEEGRQTNPKAPSGNVARRARSGRTLRNTTNIDSDSPVQVTGGNDPTWAVDYCLAVRRRPKCRTQDYDTLLKWKGCRKPDWKPLELNKACLTISLYFWHRPGEKPTTYRYPEGWDRKEPRKPTAAWQQGFDRALASAKRDFPELFTDMVLLSEDAAARKRAKAERNKEKAAGISAPDARKSNGPETQEKSSQQATSKKSTSSGNCKMVAVRAPTHSRELRSSSRSTNGTSRWTC</sequence>
<dbReference type="OrthoDB" id="10667249at2759"/>
<feature type="compositionally biased region" description="Basic and acidic residues" evidence="1">
    <location>
        <begin position="172"/>
        <end position="199"/>
    </location>
</feature>
<reference evidence="2" key="1">
    <citation type="submission" date="2020-04" db="EMBL/GenBank/DDBJ databases">
        <title>Genome Assembly and Annotation of Botryosphaeria dothidea sdau 11-99, a Latent Pathogen of Apple Fruit Ring Rot in China.</title>
        <authorList>
            <person name="Yu C."/>
            <person name="Diao Y."/>
            <person name="Lu Q."/>
            <person name="Zhao J."/>
            <person name="Cui S."/>
            <person name="Peng C."/>
            <person name="He B."/>
            <person name="Liu H."/>
        </authorList>
    </citation>
    <scope>NUCLEOTIDE SEQUENCE [LARGE SCALE GENOMIC DNA]</scope>
    <source>
        <strain evidence="2">Sdau11-99</strain>
    </source>
</reference>
<feature type="region of interest" description="Disordered" evidence="1">
    <location>
        <begin position="512"/>
        <end position="585"/>
    </location>
</feature>
<feature type="compositionally biased region" description="Low complexity" evidence="1">
    <location>
        <begin position="573"/>
        <end position="585"/>
    </location>
</feature>
<protein>
    <submittedName>
        <fullName evidence="2">Uncharacterized protein</fullName>
    </submittedName>
</protein>
<dbReference type="AlphaFoldDB" id="A0A8H4IPD9"/>
<feature type="compositionally biased region" description="Low complexity" evidence="1">
    <location>
        <begin position="108"/>
        <end position="117"/>
    </location>
</feature>
<feature type="region of interest" description="Disordered" evidence="1">
    <location>
        <begin position="1"/>
        <end position="66"/>
    </location>
</feature>
<dbReference type="Proteomes" id="UP000572817">
    <property type="component" value="Unassembled WGS sequence"/>
</dbReference>
<name>A0A8H4IPD9_9PEZI</name>
<gene>
    <name evidence="2" type="ORF">GTA08_BOTSDO08166</name>
</gene>
<feature type="compositionally biased region" description="Polar residues" evidence="1">
    <location>
        <begin position="226"/>
        <end position="235"/>
    </location>
</feature>
<feature type="compositionally biased region" description="Polar residues" evidence="1">
    <location>
        <begin position="376"/>
        <end position="393"/>
    </location>
</feature>
<feature type="compositionally biased region" description="Basic and acidic residues" evidence="1">
    <location>
        <begin position="47"/>
        <end position="61"/>
    </location>
</feature>